<dbReference type="EMBL" id="JAPDOD010000003">
    <property type="protein sequence ID" value="MDA0159918.1"/>
    <property type="molecule type" value="Genomic_DNA"/>
</dbReference>
<feature type="transmembrane region" description="Helical" evidence="6">
    <location>
        <begin position="97"/>
        <end position="116"/>
    </location>
</feature>
<dbReference type="PROSITE" id="PS50850">
    <property type="entry name" value="MFS"/>
    <property type="match status" value="1"/>
</dbReference>
<keyword evidence="5 6" id="KW-0472">Membrane</keyword>
<dbReference type="SUPFAM" id="SSF103473">
    <property type="entry name" value="MFS general substrate transporter"/>
    <property type="match status" value="1"/>
</dbReference>
<sequence>MDASTDATSSIRASVHREATAMEARPFGPRFVAPLFMGSALNPINSSVIATALVSIAAAMHVSVGMTSILISSLYLTSAIAQPTAGRLSEEFGPRRVFLGGITIVLLGGIVGGFAHNMATLVVARVLIGLGTSAGYPSAMLLIRRRAATVGLVSPPVTVLGGLAIAGAATVAIGPTIGGLLVGWFDWRAAFLINVPIACATFVMAMLWVATDHDQLRGRSSREVVTRIDLAGVVGFGSAMTALLVFLLSLPDADWIALATSAAAWLALVAWELRATNPFLDVRLLASNLPLTRTYIRSGLTLLGIYVILYGLTQWIEAAQGLSAYQAGLLLIPMGTLSAVAARVVSRRNTIRTPLIISAVLSLTGAVATLFLTTDSPIVAIIAVTGLFGLMSGSSNVTNQTALYREAPAETVGTASGLLRTFGYVGSIAAATITGVAFRTHVDDAGLHHVSWILIAISVVVLVMTVFDRQLTRADRSHPD</sequence>
<keyword evidence="4 6" id="KW-1133">Transmembrane helix</keyword>
<dbReference type="Pfam" id="PF07690">
    <property type="entry name" value="MFS_1"/>
    <property type="match status" value="1"/>
</dbReference>
<feature type="transmembrane region" description="Helical" evidence="6">
    <location>
        <begin position="294"/>
        <end position="312"/>
    </location>
</feature>
<feature type="transmembrane region" description="Helical" evidence="6">
    <location>
        <begin position="378"/>
        <end position="397"/>
    </location>
</feature>
<evidence type="ECO:0000313" key="9">
    <source>
        <dbReference type="Proteomes" id="UP001149140"/>
    </source>
</evidence>
<feature type="domain" description="Major facilitator superfamily (MFS) profile" evidence="7">
    <location>
        <begin position="31"/>
        <end position="473"/>
    </location>
</feature>
<dbReference type="GO" id="GO:0005886">
    <property type="term" value="C:plasma membrane"/>
    <property type="evidence" value="ECO:0007669"/>
    <property type="project" value="UniProtKB-SubCell"/>
</dbReference>
<dbReference type="InterPro" id="IPR020846">
    <property type="entry name" value="MFS_dom"/>
</dbReference>
<feature type="transmembrane region" description="Helical" evidence="6">
    <location>
        <begin position="354"/>
        <end position="372"/>
    </location>
</feature>
<feature type="transmembrane region" description="Helical" evidence="6">
    <location>
        <begin position="191"/>
        <end position="210"/>
    </location>
</feature>
<keyword evidence="3 6" id="KW-0812">Transmembrane</keyword>
<feature type="transmembrane region" description="Helical" evidence="6">
    <location>
        <begin position="122"/>
        <end position="143"/>
    </location>
</feature>
<keyword evidence="9" id="KW-1185">Reference proteome</keyword>
<keyword evidence="2" id="KW-0813">Transport</keyword>
<evidence type="ECO:0000256" key="1">
    <source>
        <dbReference type="ARBA" id="ARBA00004429"/>
    </source>
</evidence>
<proteinExistence type="predicted"/>
<comment type="caution">
    <text evidence="8">The sequence shown here is derived from an EMBL/GenBank/DDBJ whole genome shotgun (WGS) entry which is preliminary data.</text>
</comment>
<feature type="transmembrane region" description="Helical" evidence="6">
    <location>
        <begin position="450"/>
        <end position="467"/>
    </location>
</feature>
<evidence type="ECO:0000256" key="6">
    <source>
        <dbReference type="SAM" id="Phobius"/>
    </source>
</evidence>
<feature type="transmembrane region" description="Helical" evidence="6">
    <location>
        <begin position="255"/>
        <end position="273"/>
    </location>
</feature>
<feature type="transmembrane region" description="Helical" evidence="6">
    <location>
        <begin position="324"/>
        <end position="342"/>
    </location>
</feature>
<dbReference type="Proteomes" id="UP001149140">
    <property type="component" value="Unassembled WGS sequence"/>
</dbReference>
<evidence type="ECO:0000256" key="3">
    <source>
        <dbReference type="ARBA" id="ARBA00022692"/>
    </source>
</evidence>
<dbReference type="InterPro" id="IPR011701">
    <property type="entry name" value="MFS"/>
</dbReference>
<accession>A0A9X3MRJ7</accession>
<comment type="subcellular location">
    <subcellularLocation>
        <location evidence="1">Cell inner membrane</location>
        <topology evidence="1">Multi-pass membrane protein</topology>
    </subcellularLocation>
</comment>
<organism evidence="8 9">
    <name type="scientific">Solirubrobacter ginsenosidimutans</name>
    <dbReference type="NCBI Taxonomy" id="490573"/>
    <lineage>
        <taxon>Bacteria</taxon>
        <taxon>Bacillati</taxon>
        <taxon>Actinomycetota</taxon>
        <taxon>Thermoleophilia</taxon>
        <taxon>Solirubrobacterales</taxon>
        <taxon>Solirubrobacteraceae</taxon>
        <taxon>Solirubrobacter</taxon>
    </lineage>
</organism>
<feature type="transmembrane region" description="Helical" evidence="6">
    <location>
        <begin position="230"/>
        <end position="249"/>
    </location>
</feature>
<evidence type="ECO:0000256" key="4">
    <source>
        <dbReference type="ARBA" id="ARBA00022989"/>
    </source>
</evidence>
<evidence type="ECO:0000256" key="5">
    <source>
        <dbReference type="ARBA" id="ARBA00023136"/>
    </source>
</evidence>
<gene>
    <name evidence="8" type="ORF">OM076_06575</name>
</gene>
<feature type="transmembrane region" description="Helical" evidence="6">
    <location>
        <begin position="418"/>
        <end position="438"/>
    </location>
</feature>
<dbReference type="PANTHER" id="PTHR23501">
    <property type="entry name" value="MAJOR FACILITATOR SUPERFAMILY"/>
    <property type="match status" value="1"/>
</dbReference>
<dbReference type="Gene3D" id="1.20.1250.20">
    <property type="entry name" value="MFS general substrate transporter like domains"/>
    <property type="match status" value="1"/>
</dbReference>
<evidence type="ECO:0000313" key="8">
    <source>
        <dbReference type="EMBL" id="MDA0159918.1"/>
    </source>
</evidence>
<dbReference type="InterPro" id="IPR036259">
    <property type="entry name" value="MFS_trans_sf"/>
</dbReference>
<reference evidence="8" key="1">
    <citation type="submission" date="2022-10" db="EMBL/GenBank/DDBJ databases">
        <title>The WGS of Solirubrobacter ginsenosidimutans DSM 21036.</title>
        <authorList>
            <person name="Jiang Z."/>
        </authorList>
    </citation>
    <scope>NUCLEOTIDE SEQUENCE</scope>
    <source>
        <strain evidence="8">DSM 21036</strain>
    </source>
</reference>
<dbReference type="AlphaFoldDB" id="A0A9X3MRJ7"/>
<evidence type="ECO:0000259" key="7">
    <source>
        <dbReference type="PROSITE" id="PS50850"/>
    </source>
</evidence>
<dbReference type="GO" id="GO:0022857">
    <property type="term" value="F:transmembrane transporter activity"/>
    <property type="evidence" value="ECO:0007669"/>
    <property type="project" value="InterPro"/>
</dbReference>
<name>A0A9X3MRJ7_9ACTN</name>
<protein>
    <submittedName>
        <fullName evidence="8">MFS transporter</fullName>
    </submittedName>
</protein>
<dbReference type="PANTHER" id="PTHR23501:SF191">
    <property type="entry name" value="VACUOLAR BASIC AMINO ACID TRANSPORTER 4"/>
    <property type="match status" value="1"/>
</dbReference>
<evidence type="ECO:0000256" key="2">
    <source>
        <dbReference type="ARBA" id="ARBA00022448"/>
    </source>
</evidence>
<dbReference type="Gene3D" id="1.20.1720.10">
    <property type="entry name" value="Multidrug resistance protein D"/>
    <property type="match status" value="1"/>
</dbReference>
<feature type="transmembrane region" description="Helical" evidence="6">
    <location>
        <begin position="48"/>
        <end position="76"/>
    </location>
</feature>